<sequence>MRLFLDTYVFLWFIAGSSDLSNKVRTLIEDPNNQRFLSVASLWEMSIKVSIGKLDIGMTFTELMQHEVYGNAIEVLQIQSEHLDALAKLPFHHKDPFDRPIIAQSLAESMPLMSKDGEFGNYPITLLW</sequence>
<dbReference type="AlphaFoldDB" id="A0AA96WZ38"/>
<accession>A0AA96WZ38</accession>
<dbReference type="Pfam" id="PF01850">
    <property type="entry name" value="PIN"/>
    <property type="match status" value="1"/>
</dbReference>
<reference evidence="2" key="2">
    <citation type="submission" date="2023-07" db="EMBL/GenBank/DDBJ databases">
        <authorList>
            <person name="Bai X.-H."/>
            <person name="Wang H.-H."/>
            <person name="Wang J."/>
            <person name="Ma M.-Y."/>
            <person name="Hu H.-H."/>
            <person name="Song Z.-L."/>
            <person name="Ma H.-G."/>
            <person name="Fan Y."/>
            <person name="Du C.-Y."/>
            <person name="Xu J.-C."/>
        </authorList>
    </citation>
    <scope>NUCLEOTIDE SEQUENCE</scope>
    <source>
        <strain evidence="2">CZ1</strain>
    </source>
</reference>
<dbReference type="InterPro" id="IPR002716">
    <property type="entry name" value="PIN_dom"/>
</dbReference>
<dbReference type="Gene3D" id="3.40.50.1010">
    <property type="entry name" value="5'-nuclease"/>
    <property type="match status" value="1"/>
</dbReference>
<reference evidence="2" key="1">
    <citation type="journal article" date="2023" name="Plants (Basel)">
        <title>Genomic Analysis of Leptolyngbya boryana CZ1 Reveals Efficient Carbon Fixation Modules.</title>
        <authorList>
            <person name="Bai X."/>
            <person name="Wang H."/>
            <person name="Cheng W."/>
            <person name="Wang J."/>
            <person name="Ma M."/>
            <person name="Hu H."/>
            <person name="Song Z."/>
            <person name="Ma H."/>
            <person name="Fan Y."/>
            <person name="Du C."/>
            <person name="Xu J."/>
        </authorList>
    </citation>
    <scope>NUCLEOTIDE SEQUENCE</scope>
    <source>
        <strain evidence="2">CZ1</strain>
    </source>
</reference>
<dbReference type="RefSeq" id="WP_316428398.1">
    <property type="nucleotide sequence ID" value="NZ_CP130144.1"/>
</dbReference>
<gene>
    <name evidence="2" type="ORF">Q2T42_09015</name>
</gene>
<protein>
    <submittedName>
        <fullName evidence="2">Type II toxin-antitoxin system VapC family toxin</fullName>
    </submittedName>
</protein>
<proteinExistence type="predicted"/>
<evidence type="ECO:0000313" key="2">
    <source>
        <dbReference type="EMBL" id="WNZ47972.1"/>
    </source>
</evidence>
<dbReference type="CDD" id="cd09872">
    <property type="entry name" value="PIN_Sll0205-like"/>
    <property type="match status" value="1"/>
</dbReference>
<dbReference type="InterPro" id="IPR052919">
    <property type="entry name" value="TA_system_RNase"/>
</dbReference>
<dbReference type="PANTHER" id="PTHR36173">
    <property type="entry name" value="RIBONUCLEASE VAPC16-RELATED"/>
    <property type="match status" value="1"/>
</dbReference>
<feature type="domain" description="PIN" evidence="1">
    <location>
        <begin position="4"/>
        <end position="122"/>
    </location>
</feature>
<dbReference type="PANTHER" id="PTHR36173:SF2">
    <property type="entry name" value="RIBONUCLEASE VAPC16"/>
    <property type="match status" value="1"/>
</dbReference>
<dbReference type="InterPro" id="IPR041705">
    <property type="entry name" value="PIN_Sll0205"/>
</dbReference>
<dbReference type="SUPFAM" id="SSF88723">
    <property type="entry name" value="PIN domain-like"/>
    <property type="match status" value="1"/>
</dbReference>
<dbReference type="EMBL" id="CP130144">
    <property type="protein sequence ID" value="WNZ47972.1"/>
    <property type="molecule type" value="Genomic_DNA"/>
</dbReference>
<organism evidence="2">
    <name type="scientific">Leptolyngbya boryana CZ1</name>
    <dbReference type="NCBI Taxonomy" id="3060204"/>
    <lineage>
        <taxon>Bacteria</taxon>
        <taxon>Bacillati</taxon>
        <taxon>Cyanobacteriota</taxon>
        <taxon>Cyanophyceae</taxon>
        <taxon>Leptolyngbyales</taxon>
        <taxon>Leptolyngbyaceae</taxon>
        <taxon>Leptolyngbya group</taxon>
        <taxon>Leptolyngbya</taxon>
    </lineage>
</organism>
<dbReference type="InterPro" id="IPR029060">
    <property type="entry name" value="PIN-like_dom_sf"/>
</dbReference>
<evidence type="ECO:0000259" key="1">
    <source>
        <dbReference type="Pfam" id="PF01850"/>
    </source>
</evidence>
<name>A0AA96WZ38_LEPBY</name>